<dbReference type="PANTHER" id="PTHR33434">
    <property type="entry name" value="DEGV DOMAIN-CONTAINING PROTEIN DR_1986-RELATED"/>
    <property type="match status" value="1"/>
</dbReference>
<evidence type="ECO:0000256" key="1">
    <source>
        <dbReference type="ARBA" id="ARBA00023121"/>
    </source>
</evidence>
<gene>
    <name evidence="2" type="ORF">EG856_00915</name>
</gene>
<organism evidence="2 3">
    <name type="scientific">Mycoplasmopsis phocirhinis</name>
    <dbReference type="NCBI Taxonomy" id="142650"/>
    <lineage>
        <taxon>Bacteria</taxon>
        <taxon>Bacillati</taxon>
        <taxon>Mycoplasmatota</taxon>
        <taxon>Mycoplasmoidales</taxon>
        <taxon>Metamycoplasmataceae</taxon>
        <taxon>Mycoplasmopsis</taxon>
    </lineage>
</organism>
<dbReference type="RefSeq" id="WP_130429269.1">
    <property type="nucleotide sequence ID" value="NZ_CP034841.1"/>
</dbReference>
<sequence>MKKIGFIFDSFVCMTKDEAEKMGYGYIPLITEIDNHSYLDGVEVNRRELLEKIAKSKNIKTSLPYLAWFEQVFKQMCSKFDEVIYLPISSKLSSTSSAAANFVNEFKNLHIIENAFVADQYLEVAQYGVKHFQKHQDINKLIEKINEIKQKTLTFIFPKNIDYLVKGGRVSSFKKFMLGAMSIVKLSPYVKFDLQGTAMGGIGRGPKGVIKQIIAKFEEFTGLSTNALVQEYKIFSVTGIDDEFNLFALDLFKKKGIEFVNKKFNSSVIAVHTGPEAQAFTLMPNLDKFEI</sequence>
<evidence type="ECO:0000313" key="3">
    <source>
        <dbReference type="Proteomes" id="UP000289326"/>
    </source>
</evidence>
<evidence type="ECO:0000313" key="2">
    <source>
        <dbReference type="EMBL" id="QBF34491.1"/>
    </source>
</evidence>
<dbReference type="Gene3D" id="3.40.50.10170">
    <property type="match status" value="1"/>
</dbReference>
<dbReference type="InterPro" id="IPR043168">
    <property type="entry name" value="DegV_C"/>
</dbReference>
<dbReference type="InterPro" id="IPR050270">
    <property type="entry name" value="DegV_domain_contain"/>
</dbReference>
<dbReference type="OrthoDB" id="384457at2"/>
<dbReference type="Proteomes" id="UP000289326">
    <property type="component" value="Chromosome"/>
</dbReference>
<name>A0A4P6MRN4_9BACT</name>
<dbReference type="EMBL" id="CP034841">
    <property type="protein sequence ID" value="QBF34491.1"/>
    <property type="molecule type" value="Genomic_DNA"/>
</dbReference>
<dbReference type="GO" id="GO:0008289">
    <property type="term" value="F:lipid binding"/>
    <property type="evidence" value="ECO:0007669"/>
    <property type="project" value="UniProtKB-KW"/>
</dbReference>
<proteinExistence type="predicted"/>
<reference evidence="2 3" key="1">
    <citation type="submission" date="2019-01" db="EMBL/GenBank/DDBJ databases">
        <title>Complete sequence and annotation of the Mycoplasma phocirhinis strain 852T genome.</title>
        <authorList>
            <person name="Frasca S.Jr."/>
            <person name="Kutish G.F."/>
            <person name="Castellanos Gell J."/>
            <person name="Michaels D.L."/>
            <person name="Brown D.R."/>
        </authorList>
    </citation>
    <scope>NUCLEOTIDE SEQUENCE [LARGE SCALE GENOMIC DNA]</scope>
    <source>
        <strain evidence="2 3">852</strain>
    </source>
</reference>
<dbReference type="PROSITE" id="PS51482">
    <property type="entry name" value="DEGV"/>
    <property type="match status" value="1"/>
</dbReference>
<dbReference type="AlphaFoldDB" id="A0A4P6MRN4"/>
<protein>
    <submittedName>
        <fullName evidence="2">DegV family EDD domain-containing protein</fullName>
    </submittedName>
</protein>
<dbReference type="InterPro" id="IPR003797">
    <property type="entry name" value="DegV"/>
</dbReference>
<dbReference type="Pfam" id="PF02645">
    <property type="entry name" value="DegV"/>
    <property type="match status" value="1"/>
</dbReference>
<dbReference type="Gene3D" id="3.30.1180.10">
    <property type="match status" value="1"/>
</dbReference>
<accession>A0A4P6MRN4</accession>
<keyword evidence="3" id="KW-1185">Reference proteome</keyword>
<dbReference type="PANTHER" id="PTHR33434:SF2">
    <property type="entry name" value="FATTY ACID-BINDING PROTEIN TM_1468"/>
    <property type="match status" value="1"/>
</dbReference>
<dbReference type="KEGG" id="mphi:EG856_00915"/>
<dbReference type="SUPFAM" id="SSF82549">
    <property type="entry name" value="DAK1/DegV-like"/>
    <property type="match status" value="1"/>
</dbReference>
<keyword evidence="1" id="KW-0446">Lipid-binding</keyword>
<dbReference type="NCBIfam" id="TIGR00762">
    <property type="entry name" value="DegV"/>
    <property type="match status" value="1"/>
</dbReference>